<evidence type="ECO:0000256" key="4">
    <source>
        <dbReference type="ARBA" id="ARBA00023284"/>
    </source>
</evidence>
<evidence type="ECO:0000259" key="6">
    <source>
        <dbReference type="PROSITE" id="PS51352"/>
    </source>
</evidence>
<feature type="signal peptide" evidence="5">
    <location>
        <begin position="1"/>
        <end position="21"/>
    </location>
</feature>
<dbReference type="EC" id="1.8.-.-" evidence="7"/>
<name>A0A4U9W1E0_9SPHI</name>
<dbReference type="SUPFAM" id="SSF52833">
    <property type="entry name" value="Thioredoxin-like"/>
    <property type="match status" value="1"/>
</dbReference>
<dbReference type="GO" id="GO:0016491">
    <property type="term" value="F:oxidoreductase activity"/>
    <property type="evidence" value="ECO:0007669"/>
    <property type="project" value="UniProtKB-KW"/>
</dbReference>
<dbReference type="GeneID" id="78464925"/>
<dbReference type="InterPro" id="IPR013740">
    <property type="entry name" value="Redoxin"/>
</dbReference>
<dbReference type="AlphaFoldDB" id="A0A4U9W1E0"/>
<dbReference type="GO" id="GO:0030313">
    <property type="term" value="C:cell envelope"/>
    <property type="evidence" value="ECO:0007669"/>
    <property type="project" value="UniProtKB-SubCell"/>
</dbReference>
<dbReference type="RefSeq" id="WP_028069696.1">
    <property type="nucleotide sequence ID" value="NZ_LR590484.1"/>
</dbReference>
<dbReference type="PROSITE" id="PS51352">
    <property type="entry name" value="THIOREDOXIN_2"/>
    <property type="match status" value="1"/>
</dbReference>
<evidence type="ECO:0000313" key="7">
    <source>
        <dbReference type="EMBL" id="VTR51381.1"/>
    </source>
</evidence>
<dbReference type="PANTHER" id="PTHR42852:SF6">
    <property type="entry name" value="THIOL:DISULFIDE INTERCHANGE PROTEIN DSBE"/>
    <property type="match status" value="1"/>
</dbReference>
<dbReference type="EMBL" id="LR590484">
    <property type="protein sequence ID" value="VTR51381.1"/>
    <property type="molecule type" value="Genomic_DNA"/>
</dbReference>
<gene>
    <name evidence="7" type="primary">ykuV</name>
    <name evidence="7" type="ORF">NCTC11429_04327</name>
</gene>
<keyword evidence="3" id="KW-1015">Disulfide bond</keyword>
<dbReference type="KEGG" id="stha:NCTC11429_04327"/>
<evidence type="ECO:0000256" key="3">
    <source>
        <dbReference type="ARBA" id="ARBA00023157"/>
    </source>
</evidence>
<dbReference type="Gene3D" id="3.40.30.10">
    <property type="entry name" value="Glutaredoxin"/>
    <property type="match status" value="1"/>
</dbReference>
<dbReference type="InterPro" id="IPR036249">
    <property type="entry name" value="Thioredoxin-like_sf"/>
</dbReference>
<sequence length="475" mass="54772">MVKIIAYFTLFYCSLQLNVYAQSNFLSSGYLSLTIKGKPSLLFNEIDIAMPMMSNSLLKDKPVVFIKLNDSTFYLSEYTYGPTAVYFRLNGRYLSTMLLPNETNVITVSMKDSANYNIQFEGRFKEIFDNSALQEDLIMNMLSYPNAGEGSTEVFSSADDFKKKQLEAVADMTHSLTKGLPNGMLKSYYAGIISAFKIPNILFSQIPQRTQNYYDDIITANFADTLTLMPSGYFDLLVRIYQDSLLQIPDITKVGPSDFKGRLVHLFGKTFQDKDNLFYDMMIAAAYIYHLNDGYLLSHQDQYHIDNALNNKQLTNYIFLQNEVKKINHQQGDQQVFFLPFDKKNEMIVTSIVEKYKDKVIIIDFWATWCGPCIQAFSEMDKVKKKYERRDDVVFVYLTDESSDPNVFQEYTKILGGEHYYVYKDQYASALKQFGFEYIPSYLVFDKRGNLTQKSTSPMNLTDTSTKWIESALSK</sequence>
<dbReference type="Pfam" id="PF08534">
    <property type="entry name" value="Redoxin"/>
    <property type="match status" value="1"/>
</dbReference>
<evidence type="ECO:0000256" key="2">
    <source>
        <dbReference type="ARBA" id="ARBA00022748"/>
    </source>
</evidence>
<evidence type="ECO:0000313" key="8">
    <source>
        <dbReference type="Proteomes" id="UP000308196"/>
    </source>
</evidence>
<protein>
    <submittedName>
        <fullName evidence="7">Thiol-disulfide oxidoreductase ykuV</fullName>
        <ecNumber evidence="7">1.8.-.-</ecNumber>
    </submittedName>
</protein>
<dbReference type="GO" id="GO:0017004">
    <property type="term" value="P:cytochrome complex assembly"/>
    <property type="evidence" value="ECO:0007669"/>
    <property type="project" value="UniProtKB-KW"/>
</dbReference>
<accession>A0A4U9W1E0</accession>
<evidence type="ECO:0000256" key="1">
    <source>
        <dbReference type="ARBA" id="ARBA00004196"/>
    </source>
</evidence>
<dbReference type="Proteomes" id="UP000308196">
    <property type="component" value="Chromosome"/>
</dbReference>
<keyword evidence="7" id="KW-0560">Oxidoreductase</keyword>
<proteinExistence type="predicted"/>
<keyword evidence="4" id="KW-0676">Redox-active center</keyword>
<organism evidence="7 8">
    <name type="scientific">Sphingobacterium thalpophilum</name>
    <dbReference type="NCBI Taxonomy" id="259"/>
    <lineage>
        <taxon>Bacteria</taxon>
        <taxon>Pseudomonadati</taxon>
        <taxon>Bacteroidota</taxon>
        <taxon>Sphingobacteriia</taxon>
        <taxon>Sphingobacteriales</taxon>
        <taxon>Sphingobacteriaceae</taxon>
        <taxon>Sphingobacterium</taxon>
    </lineage>
</organism>
<evidence type="ECO:0000256" key="5">
    <source>
        <dbReference type="SAM" id="SignalP"/>
    </source>
</evidence>
<feature type="chain" id="PRO_5020734074" evidence="5">
    <location>
        <begin position="22"/>
        <end position="475"/>
    </location>
</feature>
<keyword evidence="5" id="KW-0732">Signal</keyword>
<dbReference type="CDD" id="cd02966">
    <property type="entry name" value="TlpA_like_family"/>
    <property type="match status" value="1"/>
</dbReference>
<keyword evidence="2" id="KW-0201">Cytochrome c-type biogenesis</keyword>
<feature type="domain" description="Thioredoxin" evidence="6">
    <location>
        <begin position="338"/>
        <end position="474"/>
    </location>
</feature>
<dbReference type="STRING" id="1123265.GCA_000686625_02571"/>
<comment type="subcellular location">
    <subcellularLocation>
        <location evidence="1">Cell envelope</location>
    </subcellularLocation>
</comment>
<dbReference type="InterPro" id="IPR013766">
    <property type="entry name" value="Thioredoxin_domain"/>
</dbReference>
<reference evidence="7 8" key="1">
    <citation type="submission" date="2019-05" db="EMBL/GenBank/DDBJ databases">
        <authorList>
            <consortium name="Pathogen Informatics"/>
        </authorList>
    </citation>
    <scope>NUCLEOTIDE SEQUENCE [LARGE SCALE GENOMIC DNA]</scope>
    <source>
        <strain evidence="7 8">NCTC11429</strain>
    </source>
</reference>
<dbReference type="InterPro" id="IPR050553">
    <property type="entry name" value="Thioredoxin_ResA/DsbE_sf"/>
</dbReference>
<dbReference type="PANTHER" id="PTHR42852">
    <property type="entry name" value="THIOL:DISULFIDE INTERCHANGE PROTEIN DSBE"/>
    <property type="match status" value="1"/>
</dbReference>